<organism evidence="1 2">
    <name type="scientific">Trachymyrmex septentrionalis</name>
    <dbReference type="NCBI Taxonomy" id="34720"/>
    <lineage>
        <taxon>Eukaryota</taxon>
        <taxon>Metazoa</taxon>
        <taxon>Ecdysozoa</taxon>
        <taxon>Arthropoda</taxon>
        <taxon>Hexapoda</taxon>
        <taxon>Insecta</taxon>
        <taxon>Pterygota</taxon>
        <taxon>Neoptera</taxon>
        <taxon>Endopterygota</taxon>
        <taxon>Hymenoptera</taxon>
        <taxon>Apocrita</taxon>
        <taxon>Aculeata</taxon>
        <taxon>Formicoidea</taxon>
        <taxon>Formicidae</taxon>
        <taxon>Myrmicinae</taxon>
        <taxon>Trachymyrmex</taxon>
    </lineage>
</organism>
<keyword evidence="2" id="KW-1185">Reference proteome</keyword>
<evidence type="ECO:0000313" key="2">
    <source>
        <dbReference type="Proteomes" id="UP000078541"/>
    </source>
</evidence>
<sequence length="161" mass="18246">MQADTAIGAPPDFKVNTPLKSHQSKIESLTVARELFYIQSNNGHGHYAQCVHTPYVNKDGNMTKISRIAVAGVARAELPHAVLAMPTRVLERTKKGVIQSQTRRRKRKVRRRMVLNEKSFASLITVAYYANLSINARKIHKTILRGPELFKRRDGGHLQEY</sequence>
<dbReference type="Proteomes" id="UP000078541">
    <property type="component" value="Unassembled WGS sequence"/>
</dbReference>
<gene>
    <name evidence="1" type="ORF">ALC56_03655</name>
</gene>
<proteinExistence type="predicted"/>
<dbReference type="AlphaFoldDB" id="A0A151JZ61"/>
<evidence type="ECO:0000313" key="1">
    <source>
        <dbReference type="EMBL" id="KYN41897.1"/>
    </source>
</evidence>
<name>A0A151JZ61_9HYME</name>
<dbReference type="EMBL" id="KQ981410">
    <property type="protein sequence ID" value="KYN41897.1"/>
    <property type="molecule type" value="Genomic_DNA"/>
</dbReference>
<protein>
    <submittedName>
        <fullName evidence="1">Uncharacterized protein</fullName>
    </submittedName>
</protein>
<reference evidence="1 2" key="1">
    <citation type="submission" date="2016-03" db="EMBL/GenBank/DDBJ databases">
        <title>Trachymyrmex septentrionalis WGS genome.</title>
        <authorList>
            <person name="Nygaard S."/>
            <person name="Hu H."/>
            <person name="Boomsma J."/>
            <person name="Zhang G."/>
        </authorList>
    </citation>
    <scope>NUCLEOTIDE SEQUENCE [LARGE SCALE GENOMIC DNA]</scope>
    <source>
        <strain evidence="1">Tsep2-gDNA-1</strain>
        <tissue evidence="1">Whole body</tissue>
    </source>
</reference>
<accession>A0A151JZ61</accession>